<dbReference type="AlphaFoldDB" id="A0A381X0G7"/>
<gene>
    <name evidence="2" type="ORF">METZ01_LOCUS110511</name>
</gene>
<evidence type="ECO:0008006" key="3">
    <source>
        <dbReference type="Google" id="ProtNLM"/>
    </source>
</evidence>
<dbReference type="EMBL" id="UINC01013323">
    <property type="protein sequence ID" value="SVA57657.1"/>
    <property type="molecule type" value="Genomic_DNA"/>
</dbReference>
<protein>
    <recommendedName>
        <fullName evidence="3">SDR family NAD(P)-dependent oxidoreductase</fullName>
    </recommendedName>
</protein>
<feature type="non-terminal residue" evidence="2">
    <location>
        <position position="80"/>
    </location>
</feature>
<reference evidence="2" key="1">
    <citation type="submission" date="2018-05" db="EMBL/GenBank/DDBJ databases">
        <authorList>
            <person name="Lanie J.A."/>
            <person name="Ng W.-L."/>
            <person name="Kazmierczak K.M."/>
            <person name="Andrzejewski T.M."/>
            <person name="Davidsen T.M."/>
            <person name="Wayne K.J."/>
            <person name="Tettelin H."/>
            <person name="Glass J.I."/>
            <person name="Rusch D."/>
            <person name="Podicherti R."/>
            <person name="Tsui H.-C.T."/>
            <person name="Winkler M.E."/>
        </authorList>
    </citation>
    <scope>NUCLEOTIDE SEQUENCE</scope>
</reference>
<dbReference type="InterPro" id="IPR050259">
    <property type="entry name" value="SDR"/>
</dbReference>
<organism evidence="2">
    <name type="scientific">marine metagenome</name>
    <dbReference type="NCBI Taxonomy" id="408172"/>
    <lineage>
        <taxon>unclassified sequences</taxon>
        <taxon>metagenomes</taxon>
        <taxon>ecological metagenomes</taxon>
    </lineage>
</organism>
<comment type="similarity">
    <text evidence="1">Belongs to the short-chain dehydrogenases/reductases (SDR) family.</text>
</comment>
<dbReference type="InterPro" id="IPR002347">
    <property type="entry name" value="SDR_fam"/>
</dbReference>
<dbReference type="PRINTS" id="PR00081">
    <property type="entry name" value="GDHRDH"/>
</dbReference>
<accession>A0A381X0G7</accession>
<proteinExistence type="inferred from homology"/>
<name>A0A381X0G7_9ZZZZ</name>
<dbReference type="SUPFAM" id="SSF51735">
    <property type="entry name" value="NAD(P)-binding Rossmann-fold domains"/>
    <property type="match status" value="1"/>
</dbReference>
<dbReference type="Gene3D" id="3.40.50.720">
    <property type="entry name" value="NAD(P)-binding Rossmann-like Domain"/>
    <property type="match status" value="1"/>
</dbReference>
<evidence type="ECO:0000313" key="2">
    <source>
        <dbReference type="EMBL" id="SVA57657.1"/>
    </source>
</evidence>
<sequence>MDLELKDKKAIITGGSRGIGKSVALSLALEGVDIGICSRFRESLSATASEIEHLTGRNVFFSPADTTNTESVESFVNSAA</sequence>
<dbReference type="InterPro" id="IPR036291">
    <property type="entry name" value="NAD(P)-bd_dom_sf"/>
</dbReference>
<dbReference type="Pfam" id="PF00106">
    <property type="entry name" value="adh_short"/>
    <property type="match status" value="1"/>
</dbReference>
<dbReference type="PANTHER" id="PTHR42879">
    <property type="entry name" value="3-OXOACYL-(ACYL-CARRIER-PROTEIN) REDUCTASE"/>
    <property type="match status" value="1"/>
</dbReference>
<evidence type="ECO:0000256" key="1">
    <source>
        <dbReference type="ARBA" id="ARBA00006484"/>
    </source>
</evidence>